<dbReference type="InterPro" id="IPR036291">
    <property type="entry name" value="NAD(P)-bd_dom_sf"/>
</dbReference>
<accession>A0ABT5CHA8</accession>
<dbReference type="InterPro" id="IPR048655">
    <property type="entry name" value="Irp3-like_C"/>
</dbReference>
<feature type="domain" description="Thiazolinyl imine reductase-like C-terminal" evidence="2">
    <location>
        <begin position="150"/>
        <end position="255"/>
    </location>
</feature>
<dbReference type="PANTHER" id="PTHR43377:SF1">
    <property type="entry name" value="BILIVERDIN REDUCTASE A"/>
    <property type="match status" value="1"/>
</dbReference>
<dbReference type="NCBIfam" id="TIGR01761">
    <property type="entry name" value="thiaz-red"/>
    <property type="match status" value="1"/>
</dbReference>
<dbReference type="InterPro" id="IPR051450">
    <property type="entry name" value="Gfo/Idh/MocA_Oxidoreductases"/>
</dbReference>
<evidence type="ECO:0000313" key="4">
    <source>
        <dbReference type="Proteomes" id="UP001217485"/>
    </source>
</evidence>
<keyword evidence="4" id="KW-1185">Reference proteome</keyword>
<protein>
    <submittedName>
        <fullName evidence="3">Gfo/Idh/MocA family oxidoreductase</fullName>
    </submittedName>
</protein>
<dbReference type="InterPro" id="IPR000683">
    <property type="entry name" value="Gfo/Idh/MocA-like_OxRdtase_N"/>
</dbReference>
<dbReference type="Proteomes" id="UP001217485">
    <property type="component" value="Unassembled WGS sequence"/>
</dbReference>
<reference evidence="3 4" key="1">
    <citation type="submission" date="2023-01" db="EMBL/GenBank/DDBJ databases">
        <title>Minimal conservation of predation-associated metabolite biosynthetic gene clusters underscores biosynthetic potential of Myxococcota including descriptions for ten novel species: Archangium lansinium sp. nov., Myxococcus landrumus sp. nov., Nannocystis bai.</title>
        <authorList>
            <person name="Ahearne A."/>
            <person name="Stevens C."/>
            <person name="Dowd S."/>
        </authorList>
    </citation>
    <scope>NUCLEOTIDE SEQUENCE [LARGE SCALE GENOMIC DNA]</scope>
    <source>
        <strain evidence="3 4">WIWO2</strain>
    </source>
</reference>
<evidence type="ECO:0000313" key="3">
    <source>
        <dbReference type="EMBL" id="MDC0684456.1"/>
    </source>
</evidence>
<dbReference type="Pfam" id="PF01408">
    <property type="entry name" value="GFO_IDH_MocA"/>
    <property type="match status" value="1"/>
</dbReference>
<dbReference type="Gene3D" id="3.40.50.720">
    <property type="entry name" value="NAD(P)-binding Rossmann-like Domain"/>
    <property type="match status" value="1"/>
</dbReference>
<organism evidence="3 4">
    <name type="scientific">Sorangium atrum</name>
    <dbReference type="NCBI Taxonomy" id="2995308"/>
    <lineage>
        <taxon>Bacteria</taxon>
        <taxon>Pseudomonadati</taxon>
        <taxon>Myxococcota</taxon>
        <taxon>Polyangia</taxon>
        <taxon>Polyangiales</taxon>
        <taxon>Polyangiaceae</taxon>
        <taxon>Sorangium</taxon>
    </lineage>
</organism>
<feature type="domain" description="Gfo/Idh/MocA-like oxidoreductase N-terminal" evidence="1">
    <location>
        <begin position="10"/>
        <end position="126"/>
    </location>
</feature>
<evidence type="ECO:0000259" key="2">
    <source>
        <dbReference type="Pfam" id="PF21390"/>
    </source>
</evidence>
<name>A0ABT5CHA8_9BACT</name>
<gene>
    <name evidence="3" type="ORF">POL72_42445</name>
</gene>
<dbReference type="Pfam" id="PF21390">
    <property type="entry name" value="Irp3-like_C"/>
    <property type="match status" value="1"/>
</dbReference>
<proteinExistence type="predicted"/>
<dbReference type="InterPro" id="IPR010091">
    <property type="entry name" value="Thiazolinyl_imide_reductase"/>
</dbReference>
<sequence length="381" mass="40778">MSAGGGKKKRVVVAGTAFGRIYLDAVASAQDSFTLAGVLGRGSEFSRKCAERYGAPLYTRVEDIPGDVDIVCVVVRSGATGGPGSDLAKALLERGIHVLQEHPVHAAEITACLKAAKRGGAAYAVNTLYPNVRPIRQFLAAAEYIRKRQRIQFIDAACNSQVAYPLLDVIGRAAGDLRPWSFSECGPRGDRPSPAAGQPFQSLSATIGGVPVTLRVQNQVHPEDPDNHSLLMHRISLGCDAGVLTLADTHGPVLWNPRMHSPRDPTGRLIMSGPGTDRLAVESTLILGDQRTRSYHDVFARTWPDAVVVALRDLCGDIADPARRVRSGQWALGVTLAWRDLTERIGMPELIRPETPEPLPVDELRAAARAAAFDAGGSGAH</sequence>
<comment type="caution">
    <text evidence="3">The sequence shown here is derived from an EMBL/GenBank/DDBJ whole genome shotgun (WGS) entry which is preliminary data.</text>
</comment>
<dbReference type="SUPFAM" id="SSF51735">
    <property type="entry name" value="NAD(P)-binding Rossmann-fold domains"/>
    <property type="match status" value="1"/>
</dbReference>
<dbReference type="PANTHER" id="PTHR43377">
    <property type="entry name" value="BILIVERDIN REDUCTASE A"/>
    <property type="match status" value="1"/>
</dbReference>
<dbReference type="EMBL" id="JAQNDK010000005">
    <property type="protein sequence ID" value="MDC0684456.1"/>
    <property type="molecule type" value="Genomic_DNA"/>
</dbReference>
<dbReference type="RefSeq" id="WP_272102584.1">
    <property type="nucleotide sequence ID" value="NZ_JAQNDK010000005.1"/>
</dbReference>
<dbReference type="Gene3D" id="3.30.360.10">
    <property type="entry name" value="Dihydrodipicolinate Reductase, domain 2"/>
    <property type="match status" value="1"/>
</dbReference>
<evidence type="ECO:0000259" key="1">
    <source>
        <dbReference type="Pfam" id="PF01408"/>
    </source>
</evidence>